<name>A0A6A6ZCL1_9PLEO</name>
<keyword evidence="3" id="KW-1185">Reference proteome</keyword>
<organism evidence="2 3">
    <name type="scientific">Ophiobolus disseminans</name>
    <dbReference type="NCBI Taxonomy" id="1469910"/>
    <lineage>
        <taxon>Eukaryota</taxon>
        <taxon>Fungi</taxon>
        <taxon>Dikarya</taxon>
        <taxon>Ascomycota</taxon>
        <taxon>Pezizomycotina</taxon>
        <taxon>Dothideomycetes</taxon>
        <taxon>Pleosporomycetidae</taxon>
        <taxon>Pleosporales</taxon>
        <taxon>Pleosporineae</taxon>
        <taxon>Phaeosphaeriaceae</taxon>
        <taxon>Ophiobolus</taxon>
    </lineage>
</organism>
<evidence type="ECO:0000313" key="2">
    <source>
        <dbReference type="EMBL" id="KAF2818770.1"/>
    </source>
</evidence>
<feature type="compositionally biased region" description="Basic residues" evidence="1">
    <location>
        <begin position="1"/>
        <end position="10"/>
    </location>
</feature>
<evidence type="ECO:0000256" key="1">
    <source>
        <dbReference type="SAM" id="MobiDB-lite"/>
    </source>
</evidence>
<protein>
    <submittedName>
        <fullName evidence="2">Uncharacterized protein</fullName>
    </submittedName>
</protein>
<feature type="region of interest" description="Disordered" evidence="1">
    <location>
        <begin position="1"/>
        <end position="20"/>
    </location>
</feature>
<dbReference type="OrthoDB" id="10600945at2759"/>
<gene>
    <name evidence="2" type="ORF">CC86DRAFT_153802</name>
</gene>
<dbReference type="Proteomes" id="UP000799424">
    <property type="component" value="Unassembled WGS sequence"/>
</dbReference>
<sequence length="129" mass="15043">MSHNYKKKRPPAGTELDPDRADARCPARICTWATKAGKKYMVFDCENLHSDFCVVSWWPWCPSGNPDKPVPPVSQDHWTPNTQRAWQYFMRECPFYTPPYEPLPFTIDPDEPYVPNKPVPSTIRFRSPN</sequence>
<proteinExistence type="predicted"/>
<dbReference type="EMBL" id="MU006249">
    <property type="protein sequence ID" value="KAF2818770.1"/>
    <property type="molecule type" value="Genomic_DNA"/>
</dbReference>
<evidence type="ECO:0000313" key="3">
    <source>
        <dbReference type="Proteomes" id="UP000799424"/>
    </source>
</evidence>
<accession>A0A6A6ZCL1</accession>
<dbReference type="AlphaFoldDB" id="A0A6A6ZCL1"/>
<reference evidence="2" key="1">
    <citation type="journal article" date="2020" name="Stud. Mycol.">
        <title>101 Dothideomycetes genomes: a test case for predicting lifestyles and emergence of pathogens.</title>
        <authorList>
            <person name="Haridas S."/>
            <person name="Albert R."/>
            <person name="Binder M."/>
            <person name="Bloem J."/>
            <person name="Labutti K."/>
            <person name="Salamov A."/>
            <person name="Andreopoulos B."/>
            <person name="Baker S."/>
            <person name="Barry K."/>
            <person name="Bills G."/>
            <person name="Bluhm B."/>
            <person name="Cannon C."/>
            <person name="Castanera R."/>
            <person name="Culley D."/>
            <person name="Daum C."/>
            <person name="Ezra D."/>
            <person name="Gonzalez J."/>
            <person name="Henrissat B."/>
            <person name="Kuo A."/>
            <person name="Liang C."/>
            <person name="Lipzen A."/>
            <person name="Lutzoni F."/>
            <person name="Magnuson J."/>
            <person name="Mondo S."/>
            <person name="Nolan M."/>
            <person name="Ohm R."/>
            <person name="Pangilinan J."/>
            <person name="Park H.-J."/>
            <person name="Ramirez L."/>
            <person name="Alfaro M."/>
            <person name="Sun H."/>
            <person name="Tritt A."/>
            <person name="Yoshinaga Y."/>
            <person name="Zwiers L.-H."/>
            <person name="Turgeon B."/>
            <person name="Goodwin S."/>
            <person name="Spatafora J."/>
            <person name="Crous P."/>
            <person name="Grigoriev I."/>
        </authorList>
    </citation>
    <scope>NUCLEOTIDE SEQUENCE</scope>
    <source>
        <strain evidence="2">CBS 113818</strain>
    </source>
</reference>